<dbReference type="InterPro" id="IPR013525">
    <property type="entry name" value="ABC2_TM"/>
</dbReference>
<dbReference type="RefSeq" id="WP_114297847.1">
    <property type="nucleotide sequence ID" value="NZ_QPJT01000011.1"/>
</dbReference>
<evidence type="ECO:0000256" key="6">
    <source>
        <dbReference type="ARBA" id="ARBA00022989"/>
    </source>
</evidence>
<dbReference type="Proteomes" id="UP000253034">
    <property type="component" value="Unassembled WGS sequence"/>
</dbReference>
<dbReference type="GO" id="GO:0140359">
    <property type="term" value="F:ABC-type transporter activity"/>
    <property type="evidence" value="ECO:0007669"/>
    <property type="project" value="InterPro"/>
</dbReference>
<evidence type="ECO:0000256" key="7">
    <source>
        <dbReference type="ARBA" id="ARBA00023136"/>
    </source>
</evidence>
<dbReference type="AlphaFoldDB" id="A0A369B484"/>
<dbReference type="PANTHER" id="PTHR30294">
    <property type="entry name" value="MEMBRANE COMPONENT OF ABC TRANSPORTER YHHJ-RELATED"/>
    <property type="match status" value="1"/>
</dbReference>
<comment type="similarity">
    <text evidence="2">Belongs to the ABC-2 integral membrane protein family.</text>
</comment>
<organism evidence="10 11">
    <name type="scientific">Anaerobacterium chartisolvens</name>
    <dbReference type="NCBI Taxonomy" id="1297424"/>
    <lineage>
        <taxon>Bacteria</taxon>
        <taxon>Bacillati</taxon>
        <taxon>Bacillota</taxon>
        <taxon>Clostridia</taxon>
        <taxon>Eubacteriales</taxon>
        <taxon>Oscillospiraceae</taxon>
        <taxon>Anaerobacterium</taxon>
    </lineage>
</organism>
<comment type="subcellular location">
    <subcellularLocation>
        <location evidence="1">Cell membrane</location>
        <topology evidence="1">Multi-pass membrane protein</topology>
    </subcellularLocation>
</comment>
<feature type="transmembrane region" description="Helical" evidence="8">
    <location>
        <begin position="314"/>
        <end position="333"/>
    </location>
</feature>
<dbReference type="PROSITE" id="PS51012">
    <property type="entry name" value="ABC_TM2"/>
    <property type="match status" value="1"/>
</dbReference>
<keyword evidence="5 8" id="KW-0812">Transmembrane</keyword>
<evidence type="ECO:0000313" key="10">
    <source>
        <dbReference type="EMBL" id="RCX16293.1"/>
    </source>
</evidence>
<feature type="transmembrane region" description="Helical" evidence="8">
    <location>
        <begin position="205"/>
        <end position="225"/>
    </location>
</feature>
<keyword evidence="6 8" id="KW-1133">Transmembrane helix</keyword>
<keyword evidence="7 8" id="KW-0472">Membrane</keyword>
<reference evidence="10 11" key="1">
    <citation type="submission" date="2018-07" db="EMBL/GenBank/DDBJ databases">
        <title>Genomic Encyclopedia of Type Strains, Phase IV (KMG-IV): sequencing the most valuable type-strain genomes for metagenomic binning, comparative biology and taxonomic classification.</title>
        <authorList>
            <person name="Goeker M."/>
        </authorList>
    </citation>
    <scope>NUCLEOTIDE SEQUENCE [LARGE SCALE GENOMIC DNA]</scope>
    <source>
        <strain evidence="10 11">DSM 27016</strain>
    </source>
</reference>
<evidence type="ECO:0000256" key="4">
    <source>
        <dbReference type="ARBA" id="ARBA00022475"/>
    </source>
</evidence>
<evidence type="ECO:0000259" key="9">
    <source>
        <dbReference type="PROSITE" id="PS51012"/>
    </source>
</evidence>
<comment type="caution">
    <text evidence="10">The sequence shown here is derived from an EMBL/GenBank/DDBJ whole genome shotgun (WGS) entry which is preliminary data.</text>
</comment>
<keyword evidence="4" id="KW-1003">Cell membrane</keyword>
<dbReference type="Gene3D" id="3.40.1710.10">
    <property type="entry name" value="abc type-2 transporter like domain"/>
    <property type="match status" value="1"/>
</dbReference>
<protein>
    <submittedName>
        <fullName evidence="10">ABC-2 family transporter</fullName>
    </submittedName>
</protein>
<name>A0A369B484_9FIRM</name>
<keyword evidence="3" id="KW-0813">Transport</keyword>
<evidence type="ECO:0000313" key="11">
    <source>
        <dbReference type="Proteomes" id="UP000253034"/>
    </source>
</evidence>
<feature type="transmembrane region" description="Helical" evidence="8">
    <location>
        <begin position="21"/>
        <end position="40"/>
    </location>
</feature>
<dbReference type="Pfam" id="PF12698">
    <property type="entry name" value="ABC2_membrane_3"/>
    <property type="match status" value="1"/>
</dbReference>
<evidence type="ECO:0000256" key="2">
    <source>
        <dbReference type="ARBA" id="ARBA00007783"/>
    </source>
</evidence>
<feature type="domain" description="ABC transmembrane type-2" evidence="9">
    <location>
        <begin position="169"/>
        <end position="394"/>
    </location>
</feature>
<feature type="transmembrane region" description="Helical" evidence="8">
    <location>
        <begin position="245"/>
        <end position="268"/>
    </location>
</feature>
<proteinExistence type="inferred from homology"/>
<dbReference type="OrthoDB" id="266913at2"/>
<evidence type="ECO:0000256" key="5">
    <source>
        <dbReference type="ARBA" id="ARBA00022692"/>
    </source>
</evidence>
<dbReference type="EMBL" id="QPJT01000011">
    <property type="protein sequence ID" value="RCX16293.1"/>
    <property type="molecule type" value="Genomic_DNA"/>
</dbReference>
<dbReference type="PANTHER" id="PTHR30294:SF45">
    <property type="entry name" value="LINEARMYCIN RESISTANCE PERMEASE PROTEIN LNRN"/>
    <property type="match status" value="1"/>
</dbReference>
<dbReference type="InterPro" id="IPR047817">
    <property type="entry name" value="ABC2_TM_bact-type"/>
</dbReference>
<evidence type="ECO:0000256" key="1">
    <source>
        <dbReference type="ARBA" id="ARBA00004651"/>
    </source>
</evidence>
<gene>
    <name evidence="10" type="ORF">DFR58_11137</name>
</gene>
<dbReference type="InterPro" id="IPR051449">
    <property type="entry name" value="ABC-2_transporter_component"/>
</dbReference>
<accession>A0A369B484</accession>
<feature type="transmembrane region" description="Helical" evidence="8">
    <location>
        <begin position="369"/>
        <end position="389"/>
    </location>
</feature>
<keyword evidence="11" id="KW-1185">Reference proteome</keyword>
<evidence type="ECO:0000256" key="8">
    <source>
        <dbReference type="SAM" id="Phobius"/>
    </source>
</evidence>
<evidence type="ECO:0000256" key="3">
    <source>
        <dbReference type="ARBA" id="ARBA00022448"/>
    </source>
</evidence>
<sequence>MKVLNILMFDLKKLIRDKKTLLFMILIPFVMIVIFTNINYTNETKIPCGIVDFDNKEFSKEFIKELNNDDIASFTEMSEEEVVGQVQKSQLELGFILPKGFTDDIINGKVPQITLIKLTESPNSKALEYSLRKALVRMRTNEIIINFFKEVLTDLNMGDDKATLEALTKNVDKALSIPNIVTVEHIKFTENIKSKKNGNKLTTTIGLIVIFLMMTMMFSSGGVILDEKKDYTWYRLIVTPTNSSIIYLGNILSTFVKGWIQIALTILFSRFVLGVDWGSSIPALMCVMTVFILSAAAMGIFLSTIVNTNAQLTSIASLAVLCTSMVSGCLWPLELQPEFMQKIAVILPQYWVMKGMRSIIDNDLGFEAILRPSVVLLIISIAFFIIILAKERFVNKFLKNT</sequence>
<feature type="transmembrane region" description="Helical" evidence="8">
    <location>
        <begin position="280"/>
        <end position="302"/>
    </location>
</feature>
<dbReference type="GO" id="GO:0005886">
    <property type="term" value="C:plasma membrane"/>
    <property type="evidence" value="ECO:0007669"/>
    <property type="project" value="UniProtKB-SubCell"/>
</dbReference>